<evidence type="ECO:0000256" key="2">
    <source>
        <dbReference type="ARBA" id="ARBA00023125"/>
    </source>
</evidence>
<dbReference type="AlphaFoldDB" id="A0A4V3CYU1"/>
<dbReference type="InterPro" id="IPR016032">
    <property type="entry name" value="Sig_transdc_resp-reg_C-effctor"/>
</dbReference>
<dbReference type="PROSITE" id="PS50043">
    <property type="entry name" value="HTH_LUXR_2"/>
    <property type="match status" value="1"/>
</dbReference>
<evidence type="ECO:0000313" key="6">
    <source>
        <dbReference type="Proteomes" id="UP000295601"/>
    </source>
</evidence>
<dbReference type="Pfam" id="PF00196">
    <property type="entry name" value="GerE"/>
    <property type="match status" value="1"/>
</dbReference>
<dbReference type="SMART" id="SM00421">
    <property type="entry name" value="HTH_LUXR"/>
    <property type="match status" value="1"/>
</dbReference>
<name>A0A4V3CYU1_9MICO</name>
<protein>
    <submittedName>
        <fullName evidence="5">Regulatory LuxR family protein</fullName>
    </submittedName>
</protein>
<dbReference type="GO" id="GO:0006355">
    <property type="term" value="P:regulation of DNA-templated transcription"/>
    <property type="evidence" value="ECO:0007669"/>
    <property type="project" value="InterPro"/>
</dbReference>
<organism evidence="5 6">
    <name type="scientific">Leucobacter luti</name>
    <dbReference type="NCBI Taxonomy" id="340320"/>
    <lineage>
        <taxon>Bacteria</taxon>
        <taxon>Bacillati</taxon>
        <taxon>Actinomycetota</taxon>
        <taxon>Actinomycetes</taxon>
        <taxon>Micrococcales</taxon>
        <taxon>Microbacteriaceae</taxon>
        <taxon>Leucobacter</taxon>
    </lineage>
</organism>
<keyword evidence="1" id="KW-0805">Transcription regulation</keyword>
<dbReference type="SUPFAM" id="SSF46894">
    <property type="entry name" value="C-terminal effector domain of the bipartite response regulators"/>
    <property type="match status" value="1"/>
</dbReference>
<evidence type="ECO:0000256" key="3">
    <source>
        <dbReference type="ARBA" id="ARBA00023163"/>
    </source>
</evidence>
<keyword evidence="6" id="KW-1185">Reference proteome</keyword>
<dbReference type="InterPro" id="IPR036388">
    <property type="entry name" value="WH-like_DNA-bd_sf"/>
</dbReference>
<sequence length="467" mass="51219">MQRALEQMPIDFRHARPDLRFHLEFTGLVPISDFRVEAANYLAPGSPTSRAALVRGVTLAVIARRLNGLVDEALEVAGCSEAWVLAEANKIGSAAESAASAYFAQVAKTHLLAGNLAKALEAYLQAWRWRYQDELGFIAHEAAGNIALIHALMGRLEQGKEWVARSRAWPSSISPDYSPVVQFAAPLAEFIIATEDLDLVEAKALFPGLAQPTQGFEFYHLVVEARVRFLLLSGQTLQARQQISEASSWLPHDLLRRLNAEVLISCGDLEETSVQLHSIRDTAFIQLFRARVAALSGEYQLSLDELAAGAIEATGRVELDYLALQASCHLALGMRIEAKETFEALLIRLNGCIAVFASAPLDATRALFDLVPDSPCTTAIYEKWRSSGVGPQLNFPKDTARAPLTGLTSRELVILRQLLKGSSRKQVAARESVSLNTVKSQSRSAFRKLRVSSIQEARTKSIELGIF</sequence>
<dbReference type="PANTHER" id="PTHR44688">
    <property type="entry name" value="DNA-BINDING TRANSCRIPTIONAL ACTIVATOR DEVR_DOSR"/>
    <property type="match status" value="1"/>
</dbReference>
<evidence type="ECO:0000313" key="5">
    <source>
        <dbReference type="EMBL" id="TDP95448.1"/>
    </source>
</evidence>
<dbReference type="Gene3D" id="1.10.10.10">
    <property type="entry name" value="Winged helix-like DNA-binding domain superfamily/Winged helix DNA-binding domain"/>
    <property type="match status" value="1"/>
</dbReference>
<reference evidence="5 6" key="1">
    <citation type="submission" date="2019-03" db="EMBL/GenBank/DDBJ databases">
        <title>Genomic analyses of the natural microbiome of Caenorhabditis elegans.</title>
        <authorList>
            <person name="Samuel B."/>
        </authorList>
    </citation>
    <scope>NUCLEOTIDE SEQUENCE [LARGE SCALE GENOMIC DNA]</scope>
    <source>
        <strain evidence="5 6">JUb18</strain>
    </source>
</reference>
<dbReference type="GO" id="GO:0003677">
    <property type="term" value="F:DNA binding"/>
    <property type="evidence" value="ECO:0007669"/>
    <property type="project" value="UniProtKB-KW"/>
</dbReference>
<dbReference type="PRINTS" id="PR00038">
    <property type="entry name" value="HTHLUXR"/>
</dbReference>
<feature type="domain" description="HTH luxR-type" evidence="4">
    <location>
        <begin position="400"/>
        <end position="465"/>
    </location>
</feature>
<keyword evidence="2" id="KW-0238">DNA-binding</keyword>
<dbReference type="EMBL" id="SNYA01000001">
    <property type="protein sequence ID" value="TDP95448.1"/>
    <property type="molecule type" value="Genomic_DNA"/>
</dbReference>
<keyword evidence="3" id="KW-0804">Transcription</keyword>
<dbReference type="InterPro" id="IPR000792">
    <property type="entry name" value="Tscrpt_reg_LuxR_C"/>
</dbReference>
<gene>
    <name evidence="5" type="ORF">EDF62_0136</name>
</gene>
<dbReference type="PANTHER" id="PTHR44688:SF16">
    <property type="entry name" value="DNA-BINDING TRANSCRIPTIONAL ACTIVATOR DEVR_DOSR"/>
    <property type="match status" value="1"/>
</dbReference>
<comment type="caution">
    <text evidence="5">The sequence shown here is derived from an EMBL/GenBank/DDBJ whole genome shotgun (WGS) entry which is preliminary data.</text>
</comment>
<dbReference type="Proteomes" id="UP000295601">
    <property type="component" value="Unassembled WGS sequence"/>
</dbReference>
<evidence type="ECO:0000259" key="4">
    <source>
        <dbReference type="PROSITE" id="PS50043"/>
    </source>
</evidence>
<dbReference type="CDD" id="cd06170">
    <property type="entry name" value="LuxR_C_like"/>
    <property type="match status" value="1"/>
</dbReference>
<accession>A0A4V3CYU1</accession>
<proteinExistence type="predicted"/>
<evidence type="ECO:0000256" key="1">
    <source>
        <dbReference type="ARBA" id="ARBA00023015"/>
    </source>
</evidence>